<feature type="region of interest" description="Disordered" evidence="1">
    <location>
        <begin position="1"/>
        <end position="28"/>
    </location>
</feature>
<dbReference type="OrthoDB" id="6139501at2759"/>
<dbReference type="EMBL" id="UYJE01007638">
    <property type="protein sequence ID" value="VDI56660.1"/>
    <property type="molecule type" value="Genomic_DNA"/>
</dbReference>
<evidence type="ECO:0000256" key="1">
    <source>
        <dbReference type="SAM" id="MobiDB-lite"/>
    </source>
</evidence>
<accession>A0A8B6FZL0</accession>
<gene>
    <name evidence="2" type="ORF">MGAL_10B065464</name>
</gene>
<proteinExistence type="predicted"/>
<dbReference type="Proteomes" id="UP000596742">
    <property type="component" value="Unassembled WGS sequence"/>
</dbReference>
<keyword evidence="3" id="KW-1185">Reference proteome</keyword>
<comment type="caution">
    <text evidence="2">The sequence shown here is derived from an EMBL/GenBank/DDBJ whole genome shotgun (WGS) entry which is preliminary data.</text>
</comment>
<protein>
    <submittedName>
        <fullName evidence="2">Uncharacterized protein</fullName>
    </submittedName>
</protein>
<name>A0A8B6FZL0_MYTGA</name>
<reference evidence="2" key="1">
    <citation type="submission" date="2018-11" db="EMBL/GenBank/DDBJ databases">
        <authorList>
            <person name="Alioto T."/>
            <person name="Alioto T."/>
        </authorList>
    </citation>
    <scope>NUCLEOTIDE SEQUENCE</scope>
</reference>
<evidence type="ECO:0000313" key="2">
    <source>
        <dbReference type="EMBL" id="VDI56660.1"/>
    </source>
</evidence>
<organism evidence="2 3">
    <name type="scientific">Mytilus galloprovincialis</name>
    <name type="common">Mediterranean mussel</name>
    <dbReference type="NCBI Taxonomy" id="29158"/>
    <lineage>
        <taxon>Eukaryota</taxon>
        <taxon>Metazoa</taxon>
        <taxon>Spiralia</taxon>
        <taxon>Lophotrochozoa</taxon>
        <taxon>Mollusca</taxon>
        <taxon>Bivalvia</taxon>
        <taxon>Autobranchia</taxon>
        <taxon>Pteriomorphia</taxon>
        <taxon>Mytilida</taxon>
        <taxon>Mytiloidea</taxon>
        <taxon>Mytilidae</taxon>
        <taxon>Mytilinae</taxon>
        <taxon>Mytilus</taxon>
    </lineage>
</organism>
<dbReference type="AlphaFoldDB" id="A0A8B6FZL0"/>
<evidence type="ECO:0000313" key="3">
    <source>
        <dbReference type="Proteomes" id="UP000596742"/>
    </source>
</evidence>
<sequence>MNDTSDAQLKPSSIPPPPPLPQASALPPLSELGVDYQIMFKKPSSHVSEIQKLEAIPCNDKEEIVNCSNQSNVDTDDDDNDVDDEDDNVKSLLSLYLDGHWSRQQSEDICNILWIDEKELKNIDYRENVWCTAHVINYLNNSDMSSYEEKWKEVKAKSTQWLISQLHERQSLEMLFKEIGLPKSDKKQDDKRFSKLRFKRFRIFSCGIL</sequence>